<accession>A0A7X6DCM6</accession>
<dbReference type="AlphaFoldDB" id="A0A7X6DCM6"/>
<evidence type="ECO:0000259" key="1">
    <source>
        <dbReference type="Pfam" id="PF00501"/>
    </source>
</evidence>
<evidence type="ECO:0000313" key="4">
    <source>
        <dbReference type="Proteomes" id="UP000521868"/>
    </source>
</evidence>
<comment type="caution">
    <text evidence="3">The sequence shown here is derived from an EMBL/GenBank/DDBJ whole genome shotgun (WGS) entry which is preliminary data.</text>
</comment>
<reference evidence="3 4" key="1">
    <citation type="journal article" date="2020" name="Nature">
        <title>Bacterial chemolithoautotrophy via manganese oxidation.</title>
        <authorList>
            <person name="Yu H."/>
            <person name="Leadbetter J.R."/>
        </authorList>
    </citation>
    <scope>NUCLEOTIDE SEQUENCE [LARGE SCALE GENOMIC DNA]</scope>
    <source>
        <strain evidence="3 4">RBP-1</strain>
    </source>
</reference>
<keyword evidence="4" id="KW-1185">Reference proteome</keyword>
<dbReference type="Proteomes" id="UP000521868">
    <property type="component" value="Unassembled WGS sequence"/>
</dbReference>
<name>A0A7X6DCM6_9BURK</name>
<dbReference type="InterPro" id="IPR020845">
    <property type="entry name" value="AMP-binding_CS"/>
</dbReference>
<dbReference type="PROSITE" id="PS00455">
    <property type="entry name" value="AMP_BINDING"/>
    <property type="match status" value="1"/>
</dbReference>
<dbReference type="RefSeq" id="WP_168105791.1">
    <property type="nucleotide sequence ID" value="NZ_VTOX01000001.1"/>
</dbReference>
<keyword evidence="3" id="KW-0436">Ligase</keyword>
<protein>
    <submittedName>
        <fullName evidence="3">Acyl--CoA ligase</fullName>
    </submittedName>
</protein>
<dbReference type="PANTHER" id="PTHR43767:SF1">
    <property type="entry name" value="NONRIBOSOMAL PEPTIDE SYNTHASE PES1 (EUROFUNG)-RELATED"/>
    <property type="match status" value="1"/>
</dbReference>
<sequence>MNHWQEYPVPTMRREALFGDRIVRCFAGRPPSFHAMFEASAARAPDAEAVVCGDRRWTYAQCEGVAARLAVGLSARGIGAGDRVVMFIGNRAEFLFTLLALQRLGAIAVPVGTREQRPGLAHIARQCGAAGIVADAALADRVPEAAEAPALRLRVSIGAVPTAGWLAWDELPGAADEVSPPHQGAETDVAVILYTSGTTGNPKGAMLTHLNIVHSAMHFEACMKLGAADRSALAVPASHVTGLIAVIASMWRAGGATVVVAEFKAESFIALLQRERITHTLMVPAMYNLCLRHPAFADARLPQWRIGGYGGAPMPLASIEEIARRVPGLTLLNAYGATETTSPTTMMPMGDTAAHLASVGVVLPAADVLVMDEQGVELPRGETGELWIAGPMVVPGYWDNPQATAASFTAGYWHSGDLGWIDAGGYVHVGDRKKDMINRGGYKIFSIEVENVLMSWPGVLEAAVIARPCPVLGERVHAVLHAPGVAPDEGALRAHCAAQLADYKVPETFTWSDTPLPRNANGKLMKRVLRDALATQG</sequence>
<proteinExistence type="predicted"/>
<dbReference type="InterPro" id="IPR025110">
    <property type="entry name" value="AMP-bd_C"/>
</dbReference>
<dbReference type="Gene3D" id="3.30.300.30">
    <property type="match status" value="1"/>
</dbReference>
<dbReference type="EMBL" id="VTOX01000001">
    <property type="protein sequence ID" value="NKE64725.1"/>
    <property type="molecule type" value="Genomic_DNA"/>
</dbReference>
<organism evidence="3 4">
    <name type="scientific">Ramlibacter lithotrophicus</name>
    <dbReference type="NCBI Taxonomy" id="2606681"/>
    <lineage>
        <taxon>Bacteria</taxon>
        <taxon>Pseudomonadati</taxon>
        <taxon>Pseudomonadota</taxon>
        <taxon>Betaproteobacteria</taxon>
        <taxon>Burkholderiales</taxon>
        <taxon>Comamonadaceae</taxon>
        <taxon>Ramlibacter</taxon>
    </lineage>
</organism>
<feature type="domain" description="AMP-binding enzyme C-terminal" evidence="2">
    <location>
        <begin position="448"/>
        <end position="523"/>
    </location>
</feature>
<dbReference type="SUPFAM" id="SSF56801">
    <property type="entry name" value="Acetyl-CoA synthetase-like"/>
    <property type="match status" value="1"/>
</dbReference>
<gene>
    <name evidence="3" type="ORF">RAMLITH_02725</name>
</gene>
<dbReference type="InterPro" id="IPR045851">
    <property type="entry name" value="AMP-bd_C_sf"/>
</dbReference>
<dbReference type="Pfam" id="PF13193">
    <property type="entry name" value="AMP-binding_C"/>
    <property type="match status" value="1"/>
</dbReference>
<dbReference type="Gene3D" id="3.40.50.12780">
    <property type="entry name" value="N-terminal domain of ligase-like"/>
    <property type="match status" value="1"/>
</dbReference>
<dbReference type="GO" id="GO:0016878">
    <property type="term" value="F:acid-thiol ligase activity"/>
    <property type="evidence" value="ECO:0007669"/>
    <property type="project" value="UniProtKB-ARBA"/>
</dbReference>
<evidence type="ECO:0000259" key="2">
    <source>
        <dbReference type="Pfam" id="PF13193"/>
    </source>
</evidence>
<dbReference type="InterPro" id="IPR000873">
    <property type="entry name" value="AMP-dep_synth/lig_dom"/>
</dbReference>
<evidence type="ECO:0000313" key="3">
    <source>
        <dbReference type="EMBL" id="NKE64725.1"/>
    </source>
</evidence>
<dbReference type="PANTHER" id="PTHR43767">
    <property type="entry name" value="LONG-CHAIN-FATTY-ACID--COA LIGASE"/>
    <property type="match status" value="1"/>
</dbReference>
<feature type="domain" description="AMP-dependent synthetase/ligase" evidence="1">
    <location>
        <begin position="37"/>
        <end position="398"/>
    </location>
</feature>
<dbReference type="Pfam" id="PF00501">
    <property type="entry name" value="AMP-binding"/>
    <property type="match status" value="1"/>
</dbReference>
<dbReference type="InterPro" id="IPR042099">
    <property type="entry name" value="ANL_N_sf"/>
</dbReference>
<dbReference type="InterPro" id="IPR050237">
    <property type="entry name" value="ATP-dep_AMP-bd_enzyme"/>
</dbReference>